<dbReference type="AlphaFoldDB" id="A0A8H6HTU1"/>
<accession>A0A8H6HTU1</accession>
<proteinExistence type="predicted"/>
<comment type="caution">
    <text evidence="2">The sequence shown here is derived from an EMBL/GenBank/DDBJ whole genome shotgun (WGS) entry which is preliminary data.</text>
</comment>
<sequence>PNDLWRWIAALLEPPDIIALQSTCRALNQVLHQKPVWAVALRHVCREYSLFLPTFPIDKMDTHQLLRAAMGPYRFKSLVENIGSFAGHADDAPALKPAHGPFALPQVAVLPQSGASYLVPGGRFFLTFDCKVLALWDFG</sequence>
<dbReference type="InterPro" id="IPR001810">
    <property type="entry name" value="F-box_dom"/>
</dbReference>
<dbReference type="OrthoDB" id="2688364at2759"/>
<evidence type="ECO:0000313" key="3">
    <source>
        <dbReference type="Proteomes" id="UP000521943"/>
    </source>
</evidence>
<dbReference type="EMBL" id="JACGCI010000045">
    <property type="protein sequence ID" value="KAF6752202.1"/>
    <property type="molecule type" value="Genomic_DNA"/>
</dbReference>
<reference evidence="2 3" key="1">
    <citation type="submission" date="2020-07" db="EMBL/GenBank/DDBJ databases">
        <title>Comparative genomics of pyrophilous fungi reveals a link between fire events and developmental genes.</title>
        <authorList>
            <consortium name="DOE Joint Genome Institute"/>
            <person name="Steindorff A.S."/>
            <person name="Carver A."/>
            <person name="Calhoun S."/>
            <person name="Stillman K."/>
            <person name="Liu H."/>
            <person name="Lipzen A."/>
            <person name="Pangilinan J."/>
            <person name="Labutti K."/>
            <person name="Bruns T.D."/>
            <person name="Grigoriev I.V."/>
        </authorList>
    </citation>
    <scope>NUCLEOTIDE SEQUENCE [LARGE SCALE GENOMIC DNA]</scope>
    <source>
        <strain evidence="2 3">CBS 144469</strain>
    </source>
</reference>
<keyword evidence="3" id="KW-1185">Reference proteome</keyword>
<organism evidence="2 3">
    <name type="scientific">Ephemerocybe angulata</name>
    <dbReference type="NCBI Taxonomy" id="980116"/>
    <lineage>
        <taxon>Eukaryota</taxon>
        <taxon>Fungi</taxon>
        <taxon>Dikarya</taxon>
        <taxon>Basidiomycota</taxon>
        <taxon>Agaricomycotina</taxon>
        <taxon>Agaricomycetes</taxon>
        <taxon>Agaricomycetidae</taxon>
        <taxon>Agaricales</taxon>
        <taxon>Agaricineae</taxon>
        <taxon>Psathyrellaceae</taxon>
        <taxon>Ephemerocybe</taxon>
    </lineage>
</organism>
<evidence type="ECO:0000259" key="1">
    <source>
        <dbReference type="PROSITE" id="PS50181"/>
    </source>
</evidence>
<dbReference type="SUPFAM" id="SSF81383">
    <property type="entry name" value="F-box domain"/>
    <property type="match status" value="1"/>
</dbReference>
<dbReference type="Proteomes" id="UP000521943">
    <property type="component" value="Unassembled WGS sequence"/>
</dbReference>
<feature type="domain" description="F-box" evidence="1">
    <location>
        <begin position="1"/>
        <end position="40"/>
    </location>
</feature>
<dbReference type="PROSITE" id="PS50181">
    <property type="entry name" value="FBOX"/>
    <property type="match status" value="1"/>
</dbReference>
<dbReference type="InterPro" id="IPR036047">
    <property type="entry name" value="F-box-like_dom_sf"/>
</dbReference>
<feature type="non-terminal residue" evidence="2">
    <location>
        <position position="1"/>
    </location>
</feature>
<evidence type="ECO:0000313" key="2">
    <source>
        <dbReference type="EMBL" id="KAF6752202.1"/>
    </source>
</evidence>
<gene>
    <name evidence="2" type="ORF">DFP72DRAFT_752920</name>
</gene>
<name>A0A8H6HTU1_9AGAR</name>
<feature type="non-terminal residue" evidence="2">
    <location>
        <position position="139"/>
    </location>
</feature>
<protein>
    <recommendedName>
        <fullName evidence="1">F-box domain-containing protein</fullName>
    </recommendedName>
</protein>